<reference evidence="2" key="1">
    <citation type="submission" date="2020-10" db="EMBL/GenBank/DDBJ databases">
        <title>Sequencing the genomes of 1000 actinobacteria strains.</title>
        <authorList>
            <person name="Klenk H.-P."/>
        </authorList>
    </citation>
    <scope>NUCLEOTIDE SEQUENCE</scope>
    <source>
        <strain evidence="2">DSM 46832</strain>
    </source>
</reference>
<name>A0A927MCE7_9ACTN</name>
<dbReference type="Pfam" id="PF00480">
    <property type="entry name" value="ROK"/>
    <property type="match status" value="1"/>
</dbReference>
<accession>A0A927MCE7</accession>
<dbReference type="PANTHER" id="PTHR18964:SF149">
    <property type="entry name" value="BIFUNCTIONAL UDP-N-ACETYLGLUCOSAMINE 2-EPIMERASE_N-ACETYLMANNOSAMINE KINASE"/>
    <property type="match status" value="1"/>
</dbReference>
<keyword evidence="2" id="KW-0418">Kinase</keyword>
<dbReference type="InterPro" id="IPR036388">
    <property type="entry name" value="WH-like_DNA-bd_sf"/>
</dbReference>
<dbReference type="InterPro" id="IPR043129">
    <property type="entry name" value="ATPase_NBD"/>
</dbReference>
<dbReference type="SUPFAM" id="SSF46785">
    <property type="entry name" value="Winged helix' DNA-binding domain"/>
    <property type="match status" value="1"/>
</dbReference>
<dbReference type="SUPFAM" id="SSF53067">
    <property type="entry name" value="Actin-like ATPase domain"/>
    <property type="match status" value="1"/>
</dbReference>
<dbReference type="AlphaFoldDB" id="A0A927MCE7"/>
<sequence length="419" mass="43496">MVPSPTGAGRPRTRGTVLNHIRSARTVSRIELAATSGLTPATITGVVRELMDHGLVVEVGRGASTGGKPPTLLQVNPDARYAVGILFERNTCVIVVVDLTGQQVARTSFPSTALMPPQQALSLVAARVDALLGTAAVDRDRVLGVGLATYGPQDRQAGVLLTHQPTDEWFGYPVGPFLSGLLGLPVLLDNDAVAAAIGEHWLGAVAERAFGCVYMASGIGGGVVVDGEVYRGSSSNGVAIGHITIDIDGDPCDCGNHGCLGNYADPSALVKQAMEASGLGQRLGLDPDDPDVMTGFRRIATAAGAGDPTARRLIERSARYIGTAATTMTNLFDLDVIVLAGPSLAVARTIYHSVIEAEVRRRTFARRAHPVRVVMSVSGSDAAAIGGAVLVLQSELAFLDLDRPAVTGSVPATARSQPT</sequence>
<dbReference type="Gene3D" id="3.30.420.40">
    <property type="match status" value="2"/>
</dbReference>
<keyword evidence="2" id="KW-0808">Transferase</keyword>
<dbReference type="Gene3D" id="1.10.10.10">
    <property type="entry name" value="Winged helix-like DNA-binding domain superfamily/Winged helix DNA-binding domain"/>
    <property type="match status" value="1"/>
</dbReference>
<dbReference type="PANTHER" id="PTHR18964">
    <property type="entry name" value="ROK (REPRESSOR, ORF, KINASE) FAMILY"/>
    <property type="match status" value="1"/>
</dbReference>
<protein>
    <submittedName>
        <fullName evidence="2">NBD/HSP70 family sugar kinase</fullName>
    </submittedName>
</protein>
<evidence type="ECO:0000256" key="1">
    <source>
        <dbReference type="ARBA" id="ARBA00006479"/>
    </source>
</evidence>
<dbReference type="InterPro" id="IPR000600">
    <property type="entry name" value="ROK"/>
</dbReference>
<proteinExistence type="inferred from homology"/>
<evidence type="ECO:0000313" key="3">
    <source>
        <dbReference type="Proteomes" id="UP000649753"/>
    </source>
</evidence>
<comment type="caution">
    <text evidence="2">The sequence shown here is derived from an EMBL/GenBank/DDBJ whole genome shotgun (WGS) entry which is preliminary data.</text>
</comment>
<keyword evidence="3" id="KW-1185">Reference proteome</keyword>
<dbReference type="GO" id="GO:0016301">
    <property type="term" value="F:kinase activity"/>
    <property type="evidence" value="ECO:0007669"/>
    <property type="project" value="UniProtKB-KW"/>
</dbReference>
<evidence type="ECO:0000313" key="2">
    <source>
        <dbReference type="EMBL" id="MBE1491030.1"/>
    </source>
</evidence>
<dbReference type="InterPro" id="IPR036390">
    <property type="entry name" value="WH_DNA-bd_sf"/>
</dbReference>
<dbReference type="Proteomes" id="UP000649753">
    <property type="component" value="Unassembled WGS sequence"/>
</dbReference>
<dbReference type="EMBL" id="JADBEB010000001">
    <property type="protein sequence ID" value="MBE1491030.1"/>
    <property type="molecule type" value="Genomic_DNA"/>
</dbReference>
<dbReference type="RefSeq" id="WP_192770189.1">
    <property type="nucleotide sequence ID" value="NZ_JADBEB010000001.1"/>
</dbReference>
<comment type="similarity">
    <text evidence="1">Belongs to the ROK (NagC/XylR) family.</text>
</comment>
<gene>
    <name evidence="2" type="ORF">H4W31_006668</name>
</gene>
<organism evidence="2 3">
    <name type="scientific">Plantactinospora soyae</name>
    <dbReference type="NCBI Taxonomy" id="1544732"/>
    <lineage>
        <taxon>Bacteria</taxon>
        <taxon>Bacillati</taxon>
        <taxon>Actinomycetota</taxon>
        <taxon>Actinomycetes</taxon>
        <taxon>Micromonosporales</taxon>
        <taxon>Micromonosporaceae</taxon>
        <taxon>Plantactinospora</taxon>
    </lineage>
</organism>